<dbReference type="Proteomes" id="UP000321523">
    <property type="component" value="Unassembled WGS sequence"/>
</dbReference>
<reference evidence="1 2" key="1">
    <citation type="submission" date="2019-07" db="EMBL/GenBank/DDBJ databases">
        <title>Whole genome shotgun sequence of Skermanella aerolata NBRC 106429.</title>
        <authorList>
            <person name="Hosoyama A."/>
            <person name="Uohara A."/>
            <person name="Ohji S."/>
            <person name="Ichikawa N."/>
        </authorList>
    </citation>
    <scope>NUCLEOTIDE SEQUENCE [LARGE SCALE GENOMIC DNA]</scope>
    <source>
        <strain evidence="1 2">NBRC 106429</strain>
    </source>
</reference>
<proteinExistence type="predicted"/>
<protein>
    <submittedName>
        <fullName evidence="1">Uncharacterized protein</fullName>
    </submittedName>
</protein>
<comment type="caution">
    <text evidence="1">The sequence shown here is derived from an EMBL/GenBank/DDBJ whole genome shotgun (WGS) entry which is preliminary data.</text>
</comment>
<dbReference type="EMBL" id="BJYZ01000006">
    <property type="protein sequence ID" value="GEO37439.1"/>
    <property type="molecule type" value="Genomic_DNA"/>
</dbReference>
<evidence type="ECO:0000313" key="1">
    <source>
        <dbReference type="EMBL" id="GEO37439.1"/>
    </source>
</evidence>
<name>A0A512DLU2_9PROT</name>
<dbReference type="RefSeq" id="WP_157599327.1">
    <property type="nucleotide sequence ID" value="NZ_BJYZ01000006.1"/>
</dbReference>
<dbReference type="AlphaFoldDB" id="A0A512DLU2"/>
<organism evidence="1 2">
    <name type="scientific">Skermanella aerolata</name>
    <dbReference type="NCBI Taxonomy" id="393310"/>
    <lineage>
        <taxon>Bacteria</taxon>
        <taxon>Pseudomonadati</taxon>
        <taxon>Pseudomonadota</taxon>
        <taxon>Alphaproteobacteria</taxon>
        <taxon>Rhodospirillales</taxon>
        <taxon>Azospirillaceae</taxon>
        <taxon>Skermanella</taxon>
    </lineage>
</organism>
<accession>A0A512DLU2</accession>
<sequence>MSKKDLEQFLAALATLDKQIDEDPKAADRILIDSGTYTEDGKLAPEYT</sequence>
<keyword evidence="2" id="KW-1185">Reference proteome</keyword>
<evidence type="ECO:0000313" key="2">
    <source>
        <dbReference type="Proteomes" id="UP000321523"/>
    </source>
</evidence>
<gene>
    <name evidence="1" type="ORF">SAE02_15870</name>
</gene>